<dbReference type="Proteomes" id="UP001228049">
    <property type="component" value="Unassembled WGS sequence"/>
</dbReference>
<comment type="caution">
    <text evidence="1">The sequence shown here is derived from an EMBL/GenBank/DDBJ whole genome shotgun (WGS) entry which is preliminary data.</text>
</comment>
<evidence type="ECO:0000313" key="1">
    <source>
        <dbReference type="EMBL" id="KAK1900267.1"/>
    </source>
</evidence>
<protein>
    <submittedName>
        <fullName evidence="1">Premnaspirodiene oxygenase</fullName>
    </submittedName>
</protein>
<organism evidence="1 2">
    <name type="scientific">Dissostichus eleginoides</name>
    <name type="common">Patagonian toothfish</name>
    <name type="synonym">Dissostichus amissus</name>
    <dbReference type="NCBI Taxonomy" id="100907"/>
    <lineage>
        <taxon>Eukaryota</taxon>
        <taxon>Metazoa</taxon>
        <taxon>Chordata</taxon>
        <taxon>Craniata</taxon>
        <taxon>Vertebrata</taxon>
        <taxon>Euteleostomi</taxon>
        <taxon>Actinopterygii</taxon>
        <taxon>Neopterygii</taxon>
        <taxon>Teleostei</taxon>
        <taxon>Neoteleostei</taxon>
        <taxon>Acanthomorphata</taxon>
        <taxon>Eupercaria</taxon>
        <taxon>Perciformes</taxon>
        <taxon>Notothenioidei</taxon>
        <taxon>Nototheniidae</taxon>
        <taxon>Dissostichus</taxon>
    </lineage>
</organism>
<name>A0AAD9CD05_DISEL</name>
<dbReference type="AlphaFoldDB" id="A0AAD9CD05"/>
<keyword evidence="2" id="KW-1185">Reference proteome</keyword>
<sequence>MVVTVLLVELNFRAADMSLSSVRQNKSDIAPTGDMSAKNQRSKKTLRNDILLCVCSKNSSSSSSP</sequence>
<gene>
    <name evidence="1" type="ORF">KUDE01_001054</name>
</gene>
<dbReference type="EMBL" id="JASDAP010000007">
    <property type="protein sequence ID" value="KAK1900267.1"/>
    <property type="molecule type" value="Genomic_DNA"/>
</dbReference>
<reference evidence="1" key="1">
    <citation type="submission" date="2023-04" db="EMBL/GenBank/DDBJ databases">
        <title>Chromosome-level genome of Chaenocephalus aceratus.</title>
        <authorList>
            <person name="Park H."/>
        </authorList>
    </citation>
    <scope>NUCLEOTIDE SEQUENCE</scope>
    <source>
        <strain evidence="1">DE</strain>
        <tissue evidence="1">Muscle</tissue>
    </source>
</reference>
<accession>A0AAD9CD05</accession>
<evidence type="ECO:0000313" key="2">
    <source>
        <dbReference type="Proteomes" id="UP001228049"/>
    </source>
</evidence>
<proteinExistence type="predicted"/>
<feature type="non-terminal residue" evidence="1">
    <location>
        <position position="65"/>
    </location>
</feature>